<feature type="transmembrane region" description="Helical" evidence="1">
    <location>
        <begin position="80"/>
        <end position="99"/>
    </location>
</feature>
<keyword evidence="1" id="KW-0812">Transmembrane</keyword>
<sequence>MNPAPIVGALAATTVALISLAVAQRLRPVLPEGEEADGPHPVLSTIGGGLLSGFVLLTGFLVATGWAAHSTQVVPPVGLYAADLAAGCAVLVYPSLAGLPFSARHATAVGLFGALVGYTLSLAIQLRP</sequence>
<evidence type="ECO:0000313" key="2">
    <source>
        <dbReference type="EMBL" id="WUS55289.1"/>
    </source>
</evidence>
<organism evidence="2 3">
    <name type="scientific">Kitasatospora herbaricolor</name>
    <dbReference type="NCBI Taxonomy" id="68217"/>
    <lineage>
        <taxon>Bacteria</taxon>
        <taxon>Bacillati</taxon>
        <taxon>Actinomycetota</taxon>
        <taxon>Actinomycetes</taxon>
        <taxon>Kitasatosporales</taxon>
        <taxon>Streptomycetaceae</taxon>
        <taxon>Kitasatospora</taxon>
    </lineage>
</organism>
<dbReference type="RefSeq" id="WP_329500085.1">
    <property type="nucleotide sequence ID" value="NZ_CP108460.1"/>
</dbReference>
<gene>
    <name evidence="2" type="ORF">OG469_07020</name>
</gene>
<accession>A0ABZ1W3E0</accession>
<feature type="transmembrane region" description="Helical" evidence="1">
    <location>
        <begin position="105"/>
        <end position="124"/>
    </location>
</feature>
<reference evidence="2 3" key="1">
    <citation type="submission" date="2022-10" db="EMBL/GenBank/DDBJ databases">
        <title>The complete genomes of actinobacterial strains from the NBC collection.</title>
        <authorList>
            <person name="Joergensen T.S."/>
            <person name="Alvarez Arevalo M."/>
            <person name="Sterndorff E.B."/>
            <person name="Faurdal D."/>
            <person name="Vuksanovic O."/>
            <person name="Mourched A.-S."/>
            <person name="Charusanti P."/>
            <person name="Shaw S."/>
            <person name="Blin K."/>
            <person name="Weber T."/>
        </authorList>
    </citation>
    <scope>NUCLEOTIDE SEQUENCE [LARGE SCALE GENOMIC DNA]</scope>
    <source>
        <strain evidence="2 3">NBC_01247</strain>
    </source>
</reference>
<dbReference type="EMBL" id="CP108482">
    <property type="protein sequence ID" value="WUS55289.1"/>
    <property type="molecule type" value="Genomic_DNA"/>
</dbReference>
<keyword evidence="1" id="KW-1133">Transmembrane helix</keyword>
<name>A0ABZ1W3E0_9ACTN</name>
<keyword evidence="1" id="KW-0472">Membrane</keyword>
<proteinExistence type="predicted"/>
<protein>
    <submittedName>
        <fullName evidence="2">Uncharacterized protein</fullName>
    </submittedName>
</protein>
<evidence type="ECO:0000313" key="3">
    <source>
        <dbReference type="Proteomes" id="UP001432014"/>
    </source>
</evidence>
<keyword evidence="3" id="KW-1185">Reference proteome</keyword>
<evidence type="ECO:0000256" key="1">
    <source>
        <dbReference type="SAM" id="Phobius"/>
    </source>
</evidence>
<feature type="transmembrane region" description="Helical" evidence="1">
    <location>
        <begin position="47"/>
        <end position="68"/>
    </location>
</feature>
<dbReference type="Proteomes" id="UP001432014">
    <property type="component" value="Chromosome"/>
</dbReference>